<dbReference type="SUPFAM" id="SSF51905">
    <property type="entry name" value="FAD/NAD(P)-binding domain"/>
    <property type="match status" value="1"/>
</dbReference>
<comment type="cofactor">
    <cofactor evidence="8">
        <name>FAD</name>
        <dbReference type="ChEBI" id="CHEBI:57692"/>
    </cofactor>
    <text evidence="8">Binds 1 FAD per subunit.</text>
</comment>
<dbReference type="InterPro" id="IPR023590">
    <property type="entry name" value="DGGGPL_reductase"/>
</dbReference>
<dbReference type="EMBL" id="CAJHIO010000003">
    <property type="protein sequence ID" value="CAD6491250.1"/>
    <property type="molecule type" value="Genomic_DNA"/>
</dbReference>
<comment type="caution">
    <text evidence="11">The sequence shown here is derived from an EMBL/GenBank/DDBJ whole genome shotgun (WGS) entry which is preliminary data.</text>
</comment>
<feature type="binding site" evidence="8">
    <location>
        <position position="291"/>
    </location>
    <ligand>
        <name>FAD</name>
        <dbReference type="ChEBI" id="CHEBI:57692"/>
    </ligand>
</feature>
<dbReference type="Pfam" id="PF22578">
    <property type="entry name" value="GGR_cat"/>
    <property type="match status" value="1"/>
</dbReference>
<dbReference type="HAMAP" id="MF_01287">
    <property type="entry name" value="DGGGPL_reductase"/>
    <property type="match status" value="1"/>
</dbReference>
<organism evidence="11 12">
    <name type="scientific">Candidatus Argoarchaeum ethanivorans</name>
    <dbReference type="NCBI Taxonomy" id="2608793"/>
    <lineage>
        <taxon>Archaea</taxon>
        <taxon>Methanobacteriati</taxon>
        <taxon>Methanobacteriota</taxon>
        <taxon>Stenosarchaea group</taxon>
        <taxon>Methanomicrobia</taxon>
        <taxon>Methanosarcinales</taxon>
        <taxon>Methanosarcinales incertae sedis</taxon>
        <taxon>GOM Arc I cluster</taxon>
        <taxon>Candidatus Argoarchaeum</taxon>
    </lineage>
</organism>
<comment type="catalytic activity">
    <reaction evidence="8">
        <text>2,3-bis-O-(phytanyl)-sn-glycerol 1-phosphate + 8 oxidized 2[4Fe-4S]-[ferredoxin] = 2,3-bis-O-(geranylgeranyl)-sn-glycerol 1-phosphate + 8 reduced 2[4Fe-4S]-[ferredoxin] + 16 H(+)</text>
        <dbReference type="Rhea" id="RHEA:36159"/>
        <dbReference type="Rhea" id="RHEA-COMP:10002"/>
        <dbReference type="Rhea" id="RHEA-COMP:10004"/>
        <dbReference type="ChEBI" id="CHEBI:15378"/>
        <dbReference type="ChEBI" id="CHEBI:33722"/>
        <dbReference type="ChEBI" id="CHEBI:33723"/>
        <dbReference type="ChEBI" id="CHEBI:58837"/>
        <dbReference type="ChEBI" id="CHEBI:73125"/>
        <dbReference type="EC" id="1.3.7.11"/>
    </reaction>
</comment>
<evidence type="ECO:0000256" key="4">
    <source>
        <dbReference type="ARBA" id="ARBA00023002"/>
    </source>
</evidence>
<dbReference type="NCBIfam" id="TIGR02032">
    <property type="entry name" value="GG-red-SF"/>
    <property type="match status" value="1"/>
</dbReference>
<keyword evidence="7 8" id="KW-1208">Phospholipid metabolism</keyword>
<keyword evidence="1 8" id="KW-0444">Lipid biosynthesis</keyword>
<dbReference type="PRINTS" id="PR00420">
    <property type="entry name" value="RNGMNOXGNASE"/>
</dbReference>
<feature type="binding site" evidence="8">
    <location>
        <position position="46"/>
    </location>
    <ligand>
        <name>FAD</name>
        <dbReference type="ChEBI" id="CHEBI:57692"/>
    </ligand>
</feature>
<keyword evidence="5 8" id="KW-0443">Lipid metabolism</keyword>
<feature type="binding site" evidence="8">
    <location>
        <position position="333"/>
    </location>
    <ligand>
        <name>a 2,3-bis-O-(geranylgeranyl)-sn-glycerol 1-phospholipid</name>
        <dbReference type="ChEBI" id="CHEBI:138140"/>
    </ligand>
</feature>
<dbReference type="InterPro" id="IPR050407">
    <property type="entry name" value="Geranylgeranyl_reductase"/>
</dbReference>
<feature type="binding site" evidence="8">
    <location>
        <position position="123"/>
    </location>
    <ligand>
        <name>FAD</name>
        <dbReference type="ChEBI" id="CHEBI:57692"/>
    </ligand>
</feature>
<keyword evidence="4 8" id="KW-0560">Oxidoreductase</keyword>
<feature type="binding site" evidence="8">
    <location>
        <position position="45"/>
    </location>
    <ligand>
        <name>FAD</name>
        <dbReference type="ChEBI" id="CHEBI:57692"/>
    </ligand>
</feature>
<dbReference type="Gene3D" id="3.50.50.60">
    <property type="entry name" value="FAD/NAD(P)-binding domain"/>
    <property type="match status" value="1"/>
</dbReference>
<dbReference type="Proteomes" id="UP000610373">
    <property type="component" value="Unassembled WGS sequence"/>
</dbReference>
<evidence type="ECO:0000256" key="1">
    <source>
        <dbReference type="ARBA" id="ARBA00022516"/>
    </source>
</evidence>
<feature type="binding site" evidence="8">
    <location>
        <position position="99"/>
    </location>
    <ligand>
        <name>FAD</name>
        <dbReference type="ChEBI" id="CHEBI:57692"/>
    </ligand>
</feature>
<dbReference type="GO" id="GO:0016628">
    <property type="term" value="F:oxidoreductase activity, acting on the CH-CH group of donors, NAD or NADP as acceptor"/>
    <property type="evidence" value="ECO:0007669"/>
    <property type="project" value="InterPro"/>
</dbReference>
<sequence>MKDKYDVIVVGAGPAGSSVATTASKAGLDVLLIEKRQEIGDPVRCAEGADKKGIKRHIKPDPRWIAAEVKGSRIFAPDGTKLQISEELFGAEVGYVLERKIFDRALAEQAVSSGAEVIVKTSATGLIRKNKQVTGIHARSIGESVDIKAKIVVGADGVESKVGRFAGINTTLAPKDIETCAQFLVSGIEIDEYCQFYLGNNIAPGGYAWVFPKGRGIANVGIGVLGSRSNKGMPVKLLSDFVKHRFPTGKIIEMVLGAVPASGPIKKTIADGLMLVGDSARQTDPLTGGGILNALDAGVMAGTVAASCIEKDDVSEKALMKYEKQWRATIGKKISKALVVKEKLVTLTDEQFNTLAHSIKGKCDSTMGVFDIVRALFRANPKLLWEFRNLIK</sequence>
<comment type="catalytic activity">
    <reaction evidence="8">
        <text>a 2,3-bis-O-phytanyl-sn-glycerol 1-phospholipid + 8 A = a 2,3-bis-O-(geranylgeranyl)-sn-glycerol 1-phospholipid + 8 AH2</text>
        <dbReference type="Rhea" id="RHEA:64376"/>
        <dbReference type="ChEBI" id="CHEBI:13193"/>
        <dbReference type="ChEBI" id="CHEBI:17499"/>
        <dbReference type="ChEBI" id="CHEBI:138139"/>
        <dbReference type="ChEBI" id="CHEBI:138140"/>
    </reaction>
</comment>
<comment type="pathway">
    <text evidence="8">Membrane lipid metabolism; glycerophospholipid metabolism.</text>
</comment>
<evidence type="ECO:0000313" key="11">
    <source>
        <dbReference type="EMBL" id="CAD6491250.1"/>
    </source>
</evidence>
<dbReference type="GO" id="GO:0071949">
    <property type="term" value="F:FAD binding"/>
    <property type="evidence" value="ECO:0007669"/>
    <property type="project" value="InterPro"/>
</dbReference>
<gene>
    <name evidence="11" type="ORF">CHKLHMKO_00103</name>
</gene>
<feature type="domain" description="FAD-binding" evidence="9">
    <location>
        <begin position="4"/>
        <end position="170"/>
    </location>
</feature>
<accession>A0A811T6G0</accession>
<reference evidence="11" key="1">
    <citation type="submission" date="2020-10" db="EMBL/GenBank/DDBJ databases">
        <authorList>
            <person name="Hahn C.J."/>
            <person name="Laso-Perez R."/>
            <person name="Vulcano F."/>
            <person name="Vaziourakis K.-M."/>
            <person name="Stokke R."/>
            <person name="Steen I.H."/>
            <person name="Teske A."/>
            <person name="Boetius A."/>
            <person name="Liebeke M."/>
            <person name="Amann R."/>
            <person name="Knittel K."/>
        </authorList>
    </citation>
    <scope>NUCLEOTIDE SEQUENCE</scope>
    <source>
        <strain evidence="11">Gfbio:e3339647-f889-4370-9287-4fb5cb688e4c:AG392O15_GoMArc1</strain>
    </source>
</reference>
<evidence type="ECO:0000256" key="6">
    <source>
        <dbReference type="ARBA" id="ARBA00023209"/>
    </source>
</evidence>
<dbReference type="AlphaFoldDB" id="A0A811T6G0"/>
<dbReference type="GO" id="GO:0045550">
    <property type="term" value="F:geranylgeranyl reductase activity"/>
    <property type="evidence" value="ECO:0007669"/>
    <property type="project" value="InterPro"/>
</dbReference>
<comment type="catalytic activity">
    <reaction evidence="8">
        <text>archaetidylserine + 8 AH2 = 2,3-bis-O-phytanyl-sn-glycero-3-phospho-L-serine + 8 A</text>
        <dbReference type="Rhea" id="RHEA:84215"/>
        <dbReference type="ChEBI" id="CHEBI:13193"/>
        <dbReference type="ChEBI" id="CHEBI:17499"/>
        <dbReference type="ChEBI" id="CHEBI:71517"/>
        <dbReference type="ChEBI" id="CHEBI:74853"/>
    </reaction>
</comment>
<dbReference type="PANTHER" id="PTHR42685:SF18">
    <property type="entry name" value="DIGERANYLGERANYLGLYCEROPHOSPHOLIPID REDUCTASE"/>
    <property type="match status" value="1"/>
</dbReference>
<keyword evidence="3 8" id="KW-0274">FAD</keyword>
<dbReference type="GO" id="GO:0046467">
    <property type="term" value="P:membrane lipid biosynthetic process"/>
    <property type="evidence" value="ECO:0007669"/>
    <property type="project" value="InterPro"/>
</dbReference>
<feature type="binding site" evidence="8">
    <location>
        <position position="278"/>
    </location>
    <ligand>
        <name>FAD</name>
        <dbReference type="ChEBI" id="CHEBI:57692"/>
    </ligand>
</feature>
<comment type="function">
    <text evidence="8">Is involved in the reduction of 2,3-digeranylgeranylglycerophospholipids (unsaturated archaeols) into 2,3-diphytanylglycerophospholipids (saturated archaeols) in the biosynthesis of archaeal membrane lipids. Catalyzes the formation of archaetidic acid (2,3-di-O-phytanyl-sn-glyceryl phosphate) from 2,3-di-O-geranylgeranylglyceryl phosphate (DGGGP) via the hydrogenation of each double bond of the isoprenoid chains. Is also probably able to reduce double bonds of geranyl groups in CDP-2,3-bis-O-(geranylgeranyl)-sn-glycerol and archaetidylserine, thus acting at various stages in the biosynthesis of archaeal membrane lipids.</text>
</comment>
<feature type="domain" description="Digeranylgeranylglycerophospholipid reductase catalytic" evidence="10">
    <location>
        <begin position="176"/>
        <end position="259"/>
    </location>
</feature>
<keyword evidence="2 8" id="KW-0285">Flavoprotein</keyword>
<comment type="similarity">
    <text evidence="8">Belongs to the geranylgeranyl reductase family. DGGGPL reductase subfamily.</text>
</comment>
<evidence type="ECO:0000259" key="9">
    <source>
        <dbReference type="Pfam" id="PF01494"/>
    </source>
</evidence>
<evidence type="ECO:0000256" key="7">
    <source>
        <dbReference type="ARBA" id="ARBA00023264"/>
    </source>
</evidence>
<evidence type="ECO:0000256" key="5">
    <source>
        <dbReference type="ARBA" id="ARBA00023098"/>
    </source>
</evidence>
<keyword evidence="6 8" id="KW-0594">Phospholipid biosynthesis</keyword>
<dbReference type="InterPro" id="IPR036188">
    <property type="entry name" value="FAD/NAD-bd_sf"/>
</dbReference>
<name>A0A811T6G0_9EURY</name>
<dbReference type="Gene3D" id="3.30.9.10">
    <property type="entry name" value="D-Amino Acid Oxidase, subunit A, domain 2"/>
    <property type="match status" value="1"/>
</dbReference>
<comment type="catalytic activity">
    <reaction evidence="8">
        <text>CDP-2,3-bis-O-(geranylgeranyl)-sn-glycerol + 8 AH2 = CDP-2,3-bis-O-(phytanyl)-sn-glycerol + 8 A</text>
        <dbReference type="Rhea" id="RHEA:84207"/>
        <dbReference type="ChEBI" id="CHEBI:13193"/>
        <dbReference type="ChEBI" id="CHEBI:17499"/>
        <dbReference type="ChEBI" id="CHEBI:58838"/>
        <dbReference type="ChEBI" id="CHEBI:74004"/>
    </reaction>
</comment>
<dbReference type="EC" id="1.3.7.11" evidence="8"/>
<dbReference type="InterPro" id="IPR011777">
    <property type="entry name" value="Geranylgeranyl_Rdtase_fam"/>
</dbReference>
<feature type="binding site" evidence="8">
    <location>
        <position position="34"/>
    </location>
    <ligand>
        <name>FAD</name>
        <dbReference type="ChEBI" id="CHEBI:57692"/>
    </ligand>
</feature>
<dbReference type="GO" id="GO:0016020">
    <property type="term" value="C:membrane"/>
    <property type="evidence" value="ECO:0007669"/>
    <property type="project" value="GOC"/>
</dbReference>
<evidence type="ECO:0000313" key="12">
    <source>
        <dbReference type="Proteomes" id="UP000610373"/>
    </source>
</evidence>
<dbReference type="GO" id="GO:0016636">
    <property type="term" value="F:oxidoreductase activity, acting on the CH-CH group of donors, iron-sulfur protein as acceptor"/>
    <property type="evidence" value="ECO:0007669"/>
    <property type="project" value="UniProtKB-UniRule"/>
</dbReference>
<dbReference type="InterPro" id="IPR054715">
    <property type="entry name" value="GGR_cat"/>
</dbReference>
<feature type="binding site" evidence="8">
    <location>
        <position position="290"/>
    </location>
    <ligand>
        <name>FAD</name>
        <dbReference type="ChEBI" id="CHEBI:57692"/>
    </ligand>
</feature>
<feature type="binding site" evidence="8">
    <location>
        <position position="15"/>
    </location>
    <ligand>
        <name>FAD</name>
        <dbReference type="ChEBI" id="CHEBI:57692"/>
    </ligand>
</feature>
<dbReference type="InterPro" id="IPR002938">
    <property type="entry name" value="FAD-bd"/>
</dbReference>
<feature type="binding site" evidence="8">
    <location>
        <position position="369"/>
    </location>
    <ligand>
        <name>a 2,3-bis-O-(geranylgeranyl)-sn-glycerol 1-phospholipid</name>
        <dbReference type="ChEBI" id="CHEBI:138140"/>
    </ligand>
</feature>
<evidence type="ECO:0000256" key="3">
    <source>
        <dbReference type="ARBA" id="ARBA00022827"/>
    </source>
</evidence>
<evidence type="ECO:0000256" key="2">
    <source>
        <dbReference type="ARBA" id="ARBA00022630"/>
    </source>
</evidence>
<comment type="catalytic activity">
    <reaction evidence="8">
        <text>a 2,3-bis-O-phytanyl-sn-glycerol 1-phospholipid + 8 oxidized 2[4Fe-4S]-[ferredoxin] = a 2,3-bis-O-(geranylgeranyl)-sn-glycerol 1-phospholipid + 8 reduced 2[4Fe-4S]-[ferredoxin] + 16 H(+)</text>
        <dbReference type="Rhea" id="RHEA:54324"/>
        <dbReference type="Rhea" id="RHEA-COMP:10002"/>
        <dbReference type="Rhea" id="RHEA-COMP:10004"/>
        <dbReference type="ChEBI" id="CHEBI:15378"/>
        <dbReference type="ChEBI" id="CHEBI:33722"/>
        <dbReference type="ChEBI" id="CHEBI:33723"/>
        <dbReference type="ChEBI" id="CHEBI:138139"/>
        <dbReference type="ChEBI" id="CHEBI:138140"/>
        <dbReference type="EC" id="1.3.7.11"/>
    </reaction>
</comment>
<comment type="caution">
    <text evidence="8">Lacks conserved residue(s) required for the propagation of feature annotation.</text>
</comment>
<proteinExistence type="inferred from homology"/>
<evidence type="ECO:0000259" key="10">
    <source>
        <dbReference type="Pfam" id="PF22578"/>
    </source>
</evidence>
<feature type="binding site" evidence="8">
    <location>
        <position position="48"/>
    </location>
    <ligand>
        <name>FAD</name>
        <dbReference type="ChEBI" id="CHEBI:57692"/>
    </ligand>
</feature>
<dbReference type="PANTHER" id="PTHR42685">
    <property type="entry name" value="GERANYLGERANYL DIPHOSPHATE REDUCTASE"/>
    <property type="match status" value="1"/>
</dbReference>
<protein>
    <recommendedName>
        <fullName evidence="8">Digeranylgeranylglycerophospholipid reductase</fullName>
        <shortName evidence="8">DGGGPL reductase</shortName>
        <ecNumber evidence="8">1.3.7.11</ecNumber>
    </recommendedName>
    <alternativeName>
        <fullName evidence="8">2,3-bis-O-geranylgeranylglyceryl phosphate reductase</fullName>
    </alternativeName>
    <alternativeName>
        <fullName evidence="8">Geranylgeranyl reductase</fullName>
        <shortName evidence="8">GGR</shortName>
    </alternativeName>
</protein>
<dbReference type="GO" id="GO:0046474">
    <property type="term" value="P:glycerophospholipid biosynthetic process"/>
    <property type="evidence" value="ECO:0007669"/>
    <property type="project" value="UniProtKB-UniRule"/>
</dbReference>
<evidence type="ECO:0000256" key="8">
    <source>
        <dbReference type="HAMAP-Rule" id="MF_01287"/>
    </source>
</evidence>
<comment type="miscellaneous">
    <text evidence="8">Reduction reaction proceeds via syn addition of hydrogen for double bonds.</text>
</comment>
<dbReference type="UniPathway" id="UPA00940"/>
<dbReference type="Pfam" id="PF01494">
    <property type="entry name" value="FAD_binding_3"/>
    <property type="match status" value="1"/>
</dbReference>